<evidence type="ECO:0000313" key="2">
    <source>
        <dbReference type="Proteomes" id="UP000216013"/>
    </source>
</evidence>
<gene>
    <name evidence="1" type="ORF">CHH64_01185</name>
</gene>
<organism evidence="1 2">
    <name type="scientific">Terribacillus saccharophilus</name>
    <dbReference type="NCBI Taxonomy" id="361277"/>
    <lineage>
        <taxon>Bacteria</taxon>
        <taxon>Bacillati</taxon>
        <taxon>Bacillota</taxon>
        <taxon>Bacilli</taxon>
        <taxon>Bacillales</taxon>
        <taxon>Bacillaceae</taxon>
        <taxon>Terribacillus</taxon>
    </lineage>
</organism>
<dbReference type="Proteomes" id="UP000216013">
    <property type="component" value="Unassembled WGS sequence"/>
</dbReference>
<dbReference type="EMBL" id="NPBV01000002">
    <property type="protein sequence ID" value="PAD22355.1"/>
    <property type="molecule type" value="Genomic_DNA"/>
</dbReference>
<comment type="caution">
    <text evidence="1">The sequence shown here is derived from an EMBL/GenBank/DDBJ whole genome shotgun (WGS) entry which is preliminary data.</text>
</comment>
<name>A0A268AE26_9BACI</name>
<proteinExistence type="predicted"/>
<sequence>MTNTINFSKTALELIDLPKWIAILPSLDTIVENNHFFNNDAITRISKKAFAAACKIISPHIAHMRTTDLFLGMVE</sequence>
<accession>A0A268AE26</accession>
<reference evidence="1 2" key="1">
    <citation type="submission" date="2017-07" db="EMBL/GenBank/DDBJ databases">
        <title>Isolation and whole genome analysis of endospore-forming bacteria from heroin.</title>
        <authorList>
            <person name="Kalinowski J."/>
            <person name="Ahrens B."/>
            <person name="Al-Dilaimi A."/>
            <person name="Winkler A."/>
            <person name="Wibberg D."/>
            <person name="Schleenbecker U."/>
            <person name="Ruckert C."/>
            <person name="Wolfel R."/>
            <person name="Grass G."/>
        </authorList>
    </citation>
    <scope>NUCLEOTIDE SEQUENCE [LARGE SCALE GENOMIC DNA]</scope>
    <source>
        <strain evidence="1 2">7528</strain>
    </source>
</reference>
<dbReference type="AlphaFoldDB" id="A0A268AE26"/>
<dbReference type="RefSeq" id="WP_095227699.1">
    <property type="nucleotide sequence ID" value="NZ_NPBM01000023.1"/>
</dbReference>
<protein>
    <submittedName>
        <fullName evidence="1">Uncharacterized protein</fullName>
    </submittedName>
</protein>
<evidence type="ECO:0000313" key="1">
    <source>
        <dbReference type="EMBL" id="PAD22355.1"/>
    </source>
</evidence>